<sequence length="260" mass="28819">MVHDSDTDIERWAEQQVLRVESLSKQQVLLELLGIMEGYSYSWHCINEFLQARFDEGSLERSPVDGDVLFEWNNLCDEKRTWEENGCLSVNDAGFNIDCLINLMILPVQAGLGNEVLRLVTSNRDKPGASIAVLGVGLKDSDHLRSRAASWFMTESDTSSLESDDSEYVDDQEETDDEGSEHVGVENLCGGESDEARNEDEVMGIGYGNISEKGSDEEENEDSGDSSLTSEVESDDEDIGSLGVRIVDIDDNDDVSDFLL</sequence>
<dbReference type="AlphaFoldDB" id="A0A8H7W297"/>
<evidence type="ECO:0000313" key="2">
    <source>
        <dbReference type="EMBL" id="KAG4412482.1"/>
    </source>
</evidence>
<feature type="compositionally biased region" description="Acidic residues" evidence="1">
    <location>
        <begin position="215"/>
        <end position="224"/>
    </location>
</feature>
<evidence type="ECO:0000313" key="3">
    <source>
        <dbReference type="Proteomes" id="UP000664132"/>
    </source>
</evidence>
<accession>A0A8H7W297</accession>
<dbReference type="OrthoDB" id="3540123at2759"/>
<keyword evidence="3" id="KW-1185">Reference proteome</keyword>
<name>A0A8H7W297_9HELO</name>
<dbReference type="Proteomes" id="UP000664132">
    <property type="component" value="Unassembled WGS sequence"/>
</dbReference>
<feature type="compositionally biased region" description="Acidic residues" evidence="1">
    <location>
        <begin position="162"/>
        <end position="179"/>
    </location>
</feature>
<gene>
    <name evidence="2" type="ORF">IFR04_014376</name>
</gene>
<evidence type="ECO:0000256" key="1">
    <source>
        <dbReference type="SAM" id="MobiDB-lite"/>
    </source>
</evidence>
<comment type="caution">
    <text evidence="2">The sequence shown here is derived from an EMBL/GenBank/DDBJ whole genome shotgun (WGS) entry which is preliminary data.</text>
</comment>
<protein>
    <submittedName>
        <fullName evidence="2">Uncharacterized protein</fullName>
    </submittedName>
</protein>
<organism evidence="2 3">
    <name type="scientific">Cadophora malorum</name>
    <dbReference type="NCBI Taxonomy" id="108018"/>
    <lineage>
        <taxon>Eukaryota</taxon>
        <taxon>Fungi</taxon>
        <taxon>Dikarya</taxon>
        <taxon>Ascomycota</taxon>
        <taxon>Pezizomycotina</taxon>
        <taxon>Leotiomycetes</taxon>
        <taxon>Helotiales</taxon>
        <taxon>Ploettnerulaceae</taxon>
        <taxon>Cadophora</taxon>
    </lineage>
</organism>
<feature type="region of interest" description="Disordered" evidence="1">
    <location>
        <begin position="155"/>
        <end position="245"/>
    </location>
</feature>
<dbReference type="EMBL" id="JAFJYH010000375">
    <property type="protein sequence ID" value="KAG4412482.1"/>
    <property type="molecule type" value="Genomic_DNA"/>
</dbReference>
<proteinExistence type="predicted"/>
<reference evidence="2" key="1">
    <citation type="submission" date="2021-02" db="EMBL/GenBank/DDBJ databases">
        <title>Genome sequence Cadophora malorum strain M34.</title>
        <authorList>
            <person name="Stefanovic E."/>
            <person name="Vu D."/>
            <person name="Scully C."/>
            <person name="Dijksterhuis J."/>
            <person name="Roader J."/>
            <person name="Houbraken J."/>
        </authorList>
    </citation>
    <scope>NUCLEOTIDE SEQUENCE</scope>
    <source>
        <strain evidence="2">M34</strain>
    </source>
</reference>